<comment type="similarity">
    <text evidence="1">Belongs to the peptidase S1 family.</text>
</comment>
<dbReference type="InterPro" id="IPR043504">
    <property type="entry name" value="Peptidase_S1_PA_chymotrypsin"/>
</dbReference>
<dbReference type="EMBL" id="UETC01000001">
    <property type="protein sequence ID" value="SSA38803.1"/>
    <property type="molecule type" value="Genomic_DNA"/>
</dbReference>
<dbReference type="Proteomes" id="UP000251571">
    <property type="component" value="Unassembled WGS sequence"/>
</dbReference>
<dbReference type="Proteomes" id="UP000245839">
    <property type="component" value="Unassembled WGS sequence"/>
</dbReference>
<dbReference type="InterPro" id="IPR050430">
    <property type="entry name" value="Peptidase_S1"/>
</dbReference>
<dbReference type="InterPro" id="IPR033116">
    <property type="entry name" value="TRYPSIN_SER"/>
</dbReference>
<evidence type="ECO:0000256" key="2">
    <source>
        <dbReference type="ARBA" id="ARBA00023157"/>
    </source>
</evidence>
<evidence type="ECO:0000259" key="5">
    <source>
        <dbReference type="PROSITE" id="PS50240"/>
    </source>
</evidence>
<sequence length="304" mass="30863">MKTLAKAVAMLGGLILGGLSGGAQAVTINATLTEADSKALAAPFDAVVSLDLGGALCTGTLVSTIHILTARHCILATPAATTVRFDDKTNGQTFSRGVSDIANMVGQNYEDGTDISILTMVQPVTSIAPMRLAAGALVGEGARLVGYGVSAVADAIDGTPDGERWAADNTIDNIGQSAVFPQSMIGSLLEADFDNPTGTSNSLSSVGSSPTMLFYEGAPAVGDSGGPLLVNRGGEWQIAGVLTGGTETYGAYGDVSWWTSVFSPAARGFIETNSTAVFAPVPLPASLALLLVGLGGLVALRWRV</sequence>
<keyword evidence="8" id="KW-1185">Reference proteome</keyword>
<feature type="chain" id="PRO_5033338494" evidence="4">
    <location>
        <begin position="26"/>
        <end position="304"/>
    </location>
</feature>
<feature type="transmembrane region" description="Helical" evidence="3">
    <location>
        <begin position="277"/>
        <end position="300"/>
    </location>
</feature>
<name>A0A2Y9C415_9RHOB</name>
<dbReference type="PROSITE" id="PS00135">
    <property type="entry name" value="TRYPSIN_SER"/>
    <property type="match status" value="1"/>
</dbReference>
<reference evidence="7 9" key="1">
    <citation type="submission" date="2016-10" db="EMBL/GenBank/DDBJ databases">
        <authorList>
            <person name="Cai Z."/>
        </authorList>
    </citation>
    <scope>NUCLEOTIDE SEQUENCE [LARGE SCALE GENOMIC DNA]</scope>
    <source>
        <strain evidence="7 9">DSM 25227</strain>
    </source>
</reference>
<dbReference type="SMART" id="SM00020">
    <property type="entry name" value="Tryp_SPc"/>
    <property type="match status" value="1"/>
</dbReference>
<dbReference type="GO" id="GO:0006508">
    <property type="term" value="P:proteolysis"/>
    <property type="evidence" value="ECO:0007669"/>
    <property type="project" value="InterPro"/>
</dbReference>
<evidence type="ECO:0000256" key="3">
    <source>
        <dbReference type="SAM" id="Phobius"/>
    </source>
</evidence>
<dbReference type="PANTHER" id="PTHR24276:SF98">
    <property type="entry name" value="FI18310P1-RELATED"/>
    <property type="match status" value="1"/>
</dbReference>
<evidence type="ECO:0000256" key="1">
    <source>
        <dbReference type="ARBA" id="ARBA00007664"/>
    </source>
</evidence>
<dbReference type="AlphaFoldDB" id="A0A2Y9C415"/>
<evidence type="ECO:0000313" key="9">
    <source>
        <dbReference type="Proteomes" id="UP000251571"/>
    </source>
</evidence>
<evidence type="ECO:0000313" key="6">
    <source>
        <dbReference type="EMBL" id="PWJ22525.1"/>
    </source>
</evidence>
<reference evidence="6 8" key="2">
    <citation type="submission" date="2018-03" db="EMBL/GenBank/DDBJ databases">
        <title>Genomic Encyclopedia of Archaeal and Bacterial Type Strains, Phase II (KMG-II): from individual species to whole genera.</title>
        <authorList>
            <person name="Goeker M."/>
        </authorList>
    </citation>
    <scope>NUCLEOTIDE SEQUENCE [LARGE SCALE GENOMIC DNA]</scope>
    <source>
        <strain evidence="6 8">DSM 25227</strain>
    </source>
</reference>
<dbReference type="SUPFAM" id="SSF50494">
    <property type="entry name" value="Trypsin-like serine proteases"/>
    <property type="match status" value="1"/>
</dbReference>
<dbReference type="PROSITE" id="PS50240">
    <property type="entry name" value="TRYPSIN_DOM"/>
    <property type="match status" value="1"/>
</dbReference>
<accession>A0A2Y9C415</accession>
<proteinExistence type="inferred from homology"/>
<dbReference type="InterPro" id="IPR001254">
    <property type="entry name" value="Trypsin_dom"/>
</dbReference>
<dbReference type="InterPro" id="IPR001314">
    <property type="entry name" value="Peptidase_S1A"/>
</dbReference>
<dbReference type="GO" id="GO:0004252">
    <property type="term" value="F:serine-type endopeptidase activity"/>
    <property type="evidence" value="ECO:0007669"/>
    <property type="project" value="InterPro"/>
</dbReference>
<evidence type="ECO:0000313" key="7">
    <source>
        <dbReference type="EMBL" id="SSA38803.1"/>
    </source>
</evidence>
<dbReference type="PRINTS" id="PR00722">
    <property type="entry name" value="CHYMOTRYPSIN"/>
</dbReference>
<keyword evidence="3" id="KW-0472">Membrane</keyword>
<keyword evidence="3" id="KW-1133">Transmembrane helix</keyword>
<organism evidence="7 9">
    <name type="scientific">Jannaschia seohaensis</name>
    <dbReference type="NCBI Taxonomy" id="475081"/>
    <lineage>
        <taxon>Bacteria</taxon>
        <taxon>Pseudomonadati</taxon>
        <taxon>Pseudomonadota</taxon>
        <taxon>Alphaproteobacteria</taxon>
        <taxon>Rhodobacterales</taxon>
        <taxon>Roseobacteraceae</taxon>
        <taxon>Jannaschia</taxon>
    </lineage>
</organism>
<dbReference type="EMBL" id="QGDJ01000001">
    <property type="protein sequence ID" value="PWJ22525.1"/>
    <property type="molecule type" value="Genomic_DNA"/>
</dbReference>
<gene>
    <name evidence="6" type="ORF">BCF38_101939</name>
    <name evidence="7" type="ORF">SAMN05421539_101939</name>
</gene>
<protein>
    <submittedName>
        <fullName evidence="6">Putative secreted protein</fullName>
    </submittedName>
    <submittedName>
        <fullName evidence="7">VPLPA-CTERM protein sorting domain-containing protein</fullName>
    </submittedName>
</protein>
<feature type="domain" description="Peptidase S1" evidence="5">
    <location>
        <begin position="15"/>
        <end position="275"/>
    </location>
</feature>
<feature type="signal peptide" evidence="4">
    <location>
        <begin position="1"/>
        <end position="25"/>
    </location>
</feature>
<dbReference type="Gene3D" id="2.40.10.10">
    <property type="entry name" value="Trypsin-like serine proteases"/>
    <property type="match status" value="1"/>
</dbReference>
<dbReference type="PANTHER" id="PTHR24276">
    <property type="entry name" value="POLYSERASE-RELATED"/>
    <property type="match status" value="1"/>
</dbReference>
<keyword evidence="2" id="KW-1015">Disulfide bond</keyword>
<evidence type="ECO:0000313" key="8">
    <source>
        <dbReference type="Proteomes" id="UP000245839"/>
    </source>
</evidence>
<dbReference type="RefSeq" id="WP_170125288.1">
    <property type="nucleotide sequence ID" value="NZ_QGDJ01000001.1"/>
</dbReference>
<dbReference type="Pfam" id="PF00089">
    <property type="entry name" value="Trypsin"/>
    <property type="match status" value="1"/>
</dbReference>
<evidence type="ECO:0000256" key="4">
    <source>
        <dbReference type="SAM" id="SignalP"/>
    </source>
</evidence>
<keyword evidence="4" id="KW-0732">Signal</keyword>
<keyword evidence="3" id="KW-0812">Transmembrane</keyword>
<dbReference type="InterPro" id="IPR009003">
    <property type="entry name" value="Peptidase_S1_PA"/>
</dbReference>